<geneLocation type="plasmid" evidence="1">
    <name>pHNFP460-1</name>
</geneLocation>
<dbReference type="AlphaFoldDB" id="A0A097GZW3"/>
<keyword evidence="1" id="KW-0614">Plasmid</keyword>
<reference evidence="1" key="1">
    <citation type="submission" date="2013-12" db="EMBL/GenBank/DDBJ databases">
        <title>complete sequence of plasmid pHNFP460-1.</title>
        <authorList>
            <person name="Liu J."/>
            <person name="He D."/>
            <person name="Lv L."/>
            <person name="Yang X."/>
        </authorList>
    </citation>
    <scope>NUCLEOTIDE SEQUENCE</scope>
    <source>
        <strain evidence="1">FP460</strain>
        <plasmid evidence="1">pHNFP460-1</plasmid>
    </source>
</reference>
<sequence length="39" mass="4636">MSTERSLELFRAYNYTPRIEQQLLCSFLLAPVIFLTRQS</sequence>
<protein>
    <submittedName>
        <fullName evidence="1">RepA3</fullName>
    </submittedName>
</protein>
<organism evidence="1">
    <name type="scientific">Escherichia coli</name>
    <dbReference type="NCBI Taxonomy" id="562"/>
    <lineage>
        <taxon>Bacteria</taxon>
        <taxon>Pseudomonadati</taxon>
        <taxon>Pseudomonadota</taxon>
        <taxon>Gammaproteobacteria</taxon>
        <taxon>Enterobacterales</taxon>
        <taxon>Enterobacteriaceae</taxon>
        <taxon>Escherichia</taxon>
    </lineage>
</organism>
<evidence type="ECO:0000313" key="1">
    <source>
        <dbReference type="EMBL" id="AIT41448.1"/>
    </source>
</evidence>
<proteinExistence type="predicted"/>
<accession>A0A097GZW3</accession>
<name>A0A097GZW3_ECOLX</name>
<dbReference type="EMBL" id="KJ020575">
    <property type="protein sequence ID" value="AIT41448.1"/>
    <property type="molecule type" value="Genomic_DNA"/>
</dbReference>
<gene>
    <name evidence="1" type="primary">repA3</name>
    <name evidence="1" type="ORF">pHNFP460_002</name>
</gene>